<feature type="compositionally biased region" description="Polar residues" evidence="1">
    <location>
        <begin position="168"/>
        <end position="178"/>
    </location>
</feature>
<name>A0A9W9HF25_9EURO</name>
<dbReference type="GeneID" id="81400114"/>
<reference evidence="2" key="1">
    <citation type="submission" date="2022-11" db="EMBL/GenBank/DDBJ databases">
        <authorList>
            <person name="Petersen C."/>
        </authorList>
    </citation>
    <scope>NUCLEOTIDE SEQUENCE</scope>
    <source>
        <strain evidence="2">IBT 22155</strain>
    </source>
</reference>
<gene>
    <name evidence="2" type="ORF">N7515_000200</name>
</gene>
<evidence type="ECO:0000313" key="2">
    <source>
        <dbReference type="EMBL" id="KAJ5145636.1"/>
    </source>
</evidence>
<protein>
    <submittedName>
        <fullName evidence="2">Uncharacterized protein</fullName>
    </submittedName>
</protein>
<dbReference type="Proteomes" id="UP001149079">
    <property type="component" value="Unassembled WGS sequence"/>
</dbReference>
<proteinExistence type="predicted"/>
<reference evidence="2" key="2">
    <citation type="journal article" date="2023" name="IMA Fungus">
        <title>Comparative genomic study of the Penicillium genus elucidates a diverse pangenome and 15 lateral gene transfer events.</title>
        <authorList>
            <person name="Petersen C."/>
            <person name="Sorensen T."/>
            <person name="Nielsen M.R."/>
            <person name="Sondergaard T.E."/>
            <person name="Sorensen J.L."/>
            <person name="Fitzpatrick D.A."/>
            <person name="Frisvad J.C."/>
            <person name="Nielsen K.L."/>
        </authorList>
    </citation>
    <scope>NUCLEOTIDE SEQUENCE</scope>
    <source>
        <strain evidence="2">IBT 22155</strain>
    </source>
</reference>
<accession>A0A9W9HF25</accession>
<evidence type="ECO:0000256" key="1">
    <source>
        <dbReference type="SAM" id="MobiDB-lite"/>
    </source>
</evidence>
<comment type="caution">
    <text evidence="2">The sequence shown here is derived from an EMBL/GenBank/DDBJ whole genome shotgun (WGS) entry which is preliminary data.</text>
</comment>
<keyword evidence="3" id="KW-1185">Reference proteome</keyword>
<organism evidence="2 3">
    <name type="scientific">Penicillium bovifimosum</name>
    <dbReference type="NCBI Taxonomy" id="126998"/>
    <lineage>
        <taxon>Eukaryota</taxon>
        <taxon>Fungi</taxon>
        <taxon>Dikarya</taxon>
        <taxon>Ascomycota</taxon>
        <taxon>Pezizomycotina</taxon>
        <taxon>Eurotiomycetes</taxon>
        <taxon>Eurotiomycetidae</taxon>
        <taxon>Eurotiales</taxon>
        <taxon>Aspergillaceae</taxon>
        <taxon>Penicillium</taxon>
    </lineage>
</organism>
<sequence length="194" mass="22405">MISFHKFDTDQVTTDIRRQFNRPTQKEDQHPEAFARQLEVLERNWDRGPEKLRAEDYLTKLTDPLPRKITENNRFIPPNRREIIDLATHYWENDQDAKKRKFSQMKDGDKPSRSTQKKKSSHPTSDKPRQNPMGSDGKRTTCKSLCPDNPCSGLSRESRYRIPYPGANCQNAPGNNPQVAEGANRAQEGPQQTL</sequence>
<dbReference type="AlphaFoldDB" id="A0A9W9HF25"/>
<dbReference type="EMBL" id="JAPQKL010000001">
    <property type="protein sequence ID" value="KAJ5145636.1"/>
    <property type="molecule type" value="Genomic_DNA"/>
</dbReference>
<dbReference type="RefSeq" id="XP_056526110.1">
    <property type="nucleotide sequence ID" value="XM_056660944.1"/>
</dbReference>
<feature type="region of interest" description="Disordered" evidence="1">
    <location>
        <begin position="93"/>
        <end position="194"/>
    </location>
</feature>
<evidence type="ECO:0000313" key="3">
    <source>
        <dbReference type="Proteomes" id="UP001149079"/>
    </source>
</evidence>